<accession>A0A8T4H3B4</accession>
<proteinExistence type="predicted"/>
<dbReference type="Proteomes" id="UP000823736">
    <property type="component" value="Unassembled WGS sequence"/>
</dbReference>
<protein>
    <submittedName>
        <fullName evidence="1">Uncharacterized protein</fullName>
    </submittedName>
</protein>
<dbReference type="EMBL" id="JAGGLC010000007">
    <property type="protein sequence ID" value="MBP1988334.1"/>
    <property type="molecule type" value="Genomic_DNA"/>
</dbReference>
<dbReference type="AlphaFoldDB" id="A0A8T4H3B4"/>
<comment type="caution">
    <text evidence="1">The sequence shown here is derived from an EMBL/GenBank/DDBJ whole genome shotgun (WGS) entry which is preliminary data.</text>
</comment>
<sequence length="37" mass="3871">MVGILVETVELLSAAPGVEAAHDPDDVIDSDYETGIE</sequence>
<keyword evidence="2" id="KW-1185">Reference proteome</keyword>
<evidence type="ECO:0000313" key="2">
    <source>
        <dbReference type="Proteomes" id="UP000823736"/>
    </source>
</evidence>
<name>A0A8T4H3B4_9EURY</name>
<gene>
    <name evidence="1" type="ORF">J2753_002856</name>
</gene>
<organism evidence="1 2">
    <name type="scientific">Halolamina salifodinae</name>
    <dbReference type="NCBI Taxonomy" id="1202767"/>
    <lineage>
        <taxon>Archaea</taxon>
        <taxon>Methanobacteriati</taxon>
        <taxon>Methanobacteriota</taxon>
        <taxon>Stenosarchaea group</taxon>
        <taxon>Halobacteria</taxon>
        <taxon>Halobacteriales</taxon>
        <taxon>Haloferacaceae</taxon>
    </lineage>
</organism>
<evidence type="ECO:0000313" key="1">
    <source>
        <dbReference type="EMBL" id="MBP1988334.1"/>
    </source>
</evidence>
<reference evidence="1" key="1">
    <citation type="submission" date="2021-03" db="EMBL/GenBank/DDBJ databases">
        <title>Genomic Encyclopedia of Type Strains, Phase IV (KMG-IV): sequencing the most valuable type-strain genomes for metagenomic binning, comparative biology and taxonomic classification.</title>
        <authorList>
            <person name="Goeker M."/>
        </authorList>
    </citation>
    <scope>NUCLEOTIDE SEQUENCE</scope>
    <source>
        <strain evidence="1">DSM 26232</strain>
    </source>
</reference>